<reference evidence="2" key="5">
    <citation type="journal article" date="2021" name="G3 (Bethesda)">
        <title>Aegilops tauschii genome assembly Aet v5.0 features greater sequence contiguity and improved annotation.</title>
        <authorList>
            <person name="Wang L."/>
            <person name="Zhu T."/>
            <person name="Rodriguez J.C."/>
            <person name="Deal K.R."/>
            <person name="Dubcovsky J."/>
            <person name="McGuire P.E."/>
            <person name="Lux T."/>
            <person name="Spannagl M."/>
            <person name="Mayer K.F.X."/>
            <person name="Baldrich P."/>
            <person name="Meyers B.C."/>
            <person name="Huo N."/>
            <person name="Gu Y.Q."/>
            <person name="Zhou H."/>
            <person name="Devos K.M."/>
            <person name="Bennetzen J.L."/>
            <person name="Unver T."/>
            <person name="Budak H."/>
            <person name="Gulick P.J."/>
            <person name="Galiba G."/>
            <person name="Kalapos B."/>
            <person name="Nelson D.R."/>
            <person name="Li P."/>
            <person name="You F.M."/>
            <person name="Luo M.C."/>
            <person name="Dvorak J."/>
        </authorList>
    </citation>
    <scope>NUCLEOTIDE SEQUENCE [LARGE SCALE GENOMIC DNA]</scope>
    <source>
        <strain evidence="2">cv. AL8/78</strain>
    </source>
</reference>
<organism evidence="2 3">
    <name type="scientific">Aegilops tauschii subsp. strangulata</name>
    <name type="common">Goatgrass</name>
    <dbReference type="NCBI Taxonomy" id="200361"/>
    <lineage>
        <taxon>Eukaryota</taxon>
        <taxon>Viridiplantae</taxon>
        <taxon>Streptophyta</taxon>
        <taxon>Embryophyta</taxon>
        <taxon>Tracheophyta</taxon>
        <taxon>Spermatophyta</taxon>
        <taxon>Magnoliopsida</taxon>
        <taxon>Liliopsida</taxon>
        <taxon>Poales</taxon>
        <taxon>Poaceae</taxon>
        <taxon>BOP clade</taxon>
        <taxon>Pooideae</taxon>
        <taxon>Triticodae</taxon>
        <taxon>Triticeae</taxon>
        <taxon>Triticinae</taxon>
        <taxon>Aegilops</taxon>
    </lineage>
</organism>
<reference evidence="2" key="3">
    <citation type="journal article" date="2017" name="Nature">
        <title>Genome sequence of the progenitor of the wheat D genome Aegilops tauschii.</title>
        <authorList>
            <person name="Luo M.C."/>
            <person name="Gu Y.Q."/>
            <person name="Puiu D."/>
            <person name="Wang H."/>
            <person name="Twardziok S.O."/>
            <person name="Deal K.R."/>
            <person name="Huo N."/>
            <person name="Zhu T."/>
            <person name="Wang L."/>
            <person name="Wang Y."/>
            <person name="McGuire P.E."/>
            <person name="Liu S."/>
            <person name="Long H."/>
            <person name="Ramasamy R.K."/>
            <person name="Rodriguez J.C."/>
            <person name="Van S.L."/>
            <person name="Yuan L."/>
            <person name="Wang Z."/>
            <person name="Xia Z."/>
            <person name="Xiao L."/>
            <person name="Anderson O.D."/>
            <person name="Ouyang S."/>
            <person name="Liang Y."/>
            <person name="Zimin A.V."/>
            <person name="Pertea G."/>
            <person name="Qi P."/>
            <person name="Bennetzen J.L."/>
            <person name="Dai X."/>
            <person name="Dawson M.W."/>
            <person name="Muller H.G."/>
            <person name="Kugler K."/>
            <person name="Rivarola-Duarte L."/>
            <person name="Spannagl M."/>
            <person name="Mayer K.F.X."/>
            <person name="Lu F.H."/>
            <person name="Bevan M.W."/>
            <person name="Leroy P."/>
            <person name="Li P."/>
            <person name="You F.M."/>
            <person name="Sun Q."/>
            <person name="Liu Z."/>
            <person name="Lyons E."/>
            <person name="Wicker T."/>
            <person name="Salzberg S.L."/>
            <person name="Devos K.M."/>
            <person name="Dvorak J."/>
        </authorList>
    </citation>
    <scope>NUCLEOTIDE SEQUENCE [LARGE SCALE GENOMIC DNA]</scope>
    <source>
        <strain evidence="2">cv. AL8/78</strain>
    </source>
</reference>
<dbReference type="AlphaFoldDB" id="A0A453HAM3"/>
<evidence type="ECO:0000313" key="2">
    <source>
        <dbReference type="EnsemblPlants" id="AET4Gv20129100.16"/>
    </source>
</evidence>
<accession>A0A453HAM3</accession>
<dbReference type="EnsemblPlants" id="AET4Gv20129100.16">
    <property type="protein sequence ID" value="AET4Gv20129100.16"/>
    <property type="gene ID" value="AET4Gv20129100"/>
</dbReference>
<dbReference type="Proteomes" id="UP000015105">
    <property type="component" value="Chromosome 4D"/>
</dbReference>
<reference evidence="3" key="1">
    <citation type="journal article" date="2014" name="Science">
        <title>Ancient hybridizations among the ancestral genomes of bread wheat.</title>
        <authorList>
            <consortium name="International Wheat Genome Sequencing Consortium,"/>
            <person name="Marcussen T."/>
            <person name="Sandve S.R."/>
            <person name="Heier L."/>
            <person name="Spannagl M."/>
            <person name="Pfeifer M."/>
            <person name="Jakobsen K.S."/>
            <person name="Wulff B.B."/>
            <person name="Steuernagel B."/>
            <person name="Mayer K.F."/>
            <person name="Olsen O.A."/>
        </authorList>
    </citation>
    <scope>NUCLEOTIDE SEQUENCE [LARGE SCALE GENOMIC DNA]</scope>
    <source>
        <strain evidence="3">cv. AL8/78</strain>
    </source>
</reference>
<reference evidence="3" key="2">
    <citation type="journal article" date="2017" name="Nat. Plants">
        <title>The Aegilops tauschii genome reveals multiple impacts of transposons.</title>
        <authorList>
            <person name="Zhao G."/>
            <person name="Zou C."/>
            <person name="Li K."/>
            <person name="Wang K."/>
            <person name="Li T."/>
            <person name="Gao L."/>
            <person name="Zhang X."/>
            <person name="Wang H."/>
            <person name="Yang Z."/>
            <person name="Liu X."/>
            <person name="Jiang W."/>
            <person name="Mao L."/>
            <person name="Kong X."/>
            <person name="Jiao Y."/>
            <person name="Jia J."/>
        </authorList>
    </citation>
    <scope>NUCLEOTIDE SEQUENCE [LARGE SCALE GENOMIC DNA]</scope>
    <source>
        <strain evidence="3">cv. AL8/78</strain>
    </source>
</reference>
<feature type="region of interest" description="Disordered" evidence="1">
    <location>
        <begin position="1"/>
        <end position="25"/>
    </location>
</feature>
<reference evidence="2" key="4">
    <citation type="submission" date="2019-03" db="UniProtKB">
        <authorList>
            <consortium name="EnsemblPlants"/>
        </authorList>
    </citation>
    <scope>IDENTIFICATION</scope>
</reference>
<dbReference type="Gramene" id="AET4Gv20129100.16">
    <property type="protein sequence ID" value="AET4Gv20129100.16"/>
    <property type="gene ID" value="AET4Gv20129100"/>
</dbReference>
<sequence length="75" mass="8582">HPRRCRMLTPHATQRDWPGTERDRARHLRPIKKAAWAKRRIKATLLTAAASQLLLLCFASPSRKKEDGGRGRLPC</sequence>
<keyword evidence="3" id="KW-1185">Reference proteome</keyword>
<protein>
    <submittedName>
        <fullName evidence="2">Uncharacterized protein</fullName>
    </submittedName>
</protein>
<proteinExistence type="predicted"/>
<evidence type="ECO:0000313" key="3">
    <source>
        <dbReference type="Proteomes" id="UP000015105"/>
    </source>
</evidence>
<evidence type="ECO:0000256" key="1">
    <source>
        <dbReference type="SAM" id="MobiDB-lite"/>
    </source>
</evidence>
<name>A0A453HAM3_AEGTS</name>